<dbReference type="EMBL" id="GBXM01035372">
    <property type="protein sequence ID" value="JAH73205.1"/>
    <property type="molecule type" value="Transcribed_RNA"/>
</dbReference>
<name>A0A0E9V6V5_ANGAN</name>
<reference evidence="1" key="2">
    <citation type="journal article" date="2015" name="Fish Shellfish Immunol.">
        <title>Early steps in the European eel (Anguilla anguilla)-Vibrio vulnificus interaction in the gills: Role of the RtxA13 toxin.</title>
        <authorList>
            <person name="Callol A."/>
            <person name="Pajuelo D."/>
            <person name="Ebbesson L."/>
            <person name="Teles M."/>
            <person name="MacKenzie S."/>
            <person name="Amaro C."/>
        </authorList>
    </citation>
    <scope>NUCLEOTIDE SEQUENCE</scope>
</reference>
<protein>
    <submittedName>
        <fullName evidence="1">Uncharacterized protein</fullName>
    </submittedName>
</protein>
<sequence length="18" mass="1984">MSSCFPARTSLGRKTLTQ</sequence>
<organism evidence="1">
    <name type="scientific">Anguilla anguilla</name>
    <name type="common">European freshwater eel</name>
    <name type="synonym">Muraena anguilla</name>
    <dbReference type="NCBI Taxonomy" id="7936"/>
    <lineage>
        <taxon>Eukaryota</taxon>
        <taxon>Metazoa</taxon>
        <taxon>Chordata</taxon>
        <taxon>Craniata</taxon>
        <taxon>Vertebrata</taxon>
        <taxon>Euteleostomi</taxon>
        <taxon>Actinopterygii</taxon>
        <taxon>Neopterygii</taxon>
        <taxon>Teleostei</taxon>
        <taxon>Anguilliformes</taxon>
        <taxon>Anguillidae</taxon>
        <taxon>Anguilla</taxon>
    </lineage>
</organism>
<dbReference type="AlphaFoldDB" id="A0A0E9V6V5"/>
<proteinExistence type="predicted"/>
<evidence type="ECO:0000313" key="1">
    <source>
        <dbReference type="EMBL" id="JAH73205.1"/>
    </source>
</evidence>
<reference evidence="1" key="1">
    <citation type="submission" date="2014-11" db="EMBL/GenBank/DDBJ databases">
        <authorList>
            <person name="Amaro Gonzalez C."/>
        </authorList>
    </citation>
    <scope>NUCLEOTIDE SEQUENCE</scope>
</reference>
<accession>A0A0E9V6V5</accession>